<dbReference type="EMBL" id="JACVVK020000007">
    <property type="protein sequence ID" value="KAK7506166.1"/>
    <property type="molecule type" value="Genomic_DNA"/>
</dbReference>
<evidence type="ECO:0000313" key="2">
    <source>
        <dbReference type="Proteomes" id="UP001519460"/>
    </source>
</evidence>
<gene>
    <name evidence="1" type="ORF">BaRGS_00002278</name>
</gene>
<reference evidence="1 2" key="1">
    <citation type="journal article" date="2023" name="Sci. Data">
        <title>Genome assembly of the Korean intertidal mud-creeper Batillaria attramentaria.</title>
        <authorList>
            <person name="Patra A.K."/>
            <person name="Ho P.T."/>
            <person name="Jun S."/>
            <person name="Lee S.J."/>
            <person name="Kim Y."/>
            <person name="Won Y.J."/>
        </authorList>
    </citation>
    <scope>NUCLEOTIDE SEQUENCE [LARGE SCALE GENOMIC DNA]</scope>
    <source>
        <strain evidence="1">Wonlab-2016</strain>
    </source>
</reference>
<protein>
    <submittedName>
        <fullName evidence="1">Uncharacterized protein</fullName>
    </submittedName>
</protein>
<sequence length="92" mass="10401">MILSRAASRFSRKSTTRACKPDPFKFSATESVRRCAPRSASCLSRKFPGSVGAYTSDPVQKSADWRLLETVRPRITQIWLVAIRRVLQMCIP</sequence>
<organism evidence="1 2">
    <name type="scientific">Batillaria attramentaria</name>
    <dbReference type="NCBI Taxonomy" id="370345"/>
    <lineage>
        <taxon>Eukaryota</taxon>
        <taxon>Metazoa</taxon>
        <taxon>Spiralia</taxon>
        <taxon>Lophotrochozoa</taxon>
        <taxon>Mollusca</taxon>
        <taxon>Gastropoda</taxon>
        <taxon>Caenogastropoda</taxon>
        <taxon>Sorbeoconcha</taxon>
        <taxon>Cerithioidea</taxon>
        <taxon>Batillariidae</taxon>
        <taxon>Batillaria</taxon>
    </lineage>
</organism>
<name>A0ABD0M3S2_9CAEN</name>
<dbReference type="Proteomes" id="UP001519460">
    <property type="component" value="Unassembled WGS sequence"/>
</dbReference>
<evidence type="ECO:0000313" key="1">
    <source>
        <dbReference type="EMBL" id="KAK7506166.1"/>
    </source>
</evidence>
<dbReference type="AlphaFoldDB" id="A0ABD0M3S2"/>
<proteinExistence type="predicted"/>
<keyword evidence="2" id="KW-1185">Reference proteome</keyword>
<accession>A0ABD0M3S2</accession>
<comment type="caution">
    <text evidence="1">The sequence shown here is derived from an EMBL/GenBank/DDBJ whole genome shotgun (WGS) entry which is preliminary data.</text>
</comment>